<evidence type="ECO:0000256" key="5">
    <source>
        <dbReference type="SAM" id="MobiDB-lite"/>
    </source>
</evidence>
<accession>A0AAV8UER4</accession>
<keyword evidence="4" id="KW-0539">Nucleus</keyword>
<dbReference type="EMBL" id="JAIWQS010000008">
    <property type="protein sequence ID" value="KAJ8899558.1"/>
    <property type="molecule type" value="Genomic_DNA"/>
</dbReference>
<keyword evidence="8" id="KW-1185">Reference proteome</keyword>
<evidence type="ECO:0000259" key="6">
    <source>
        <dbReference type="PROSITE" id="PS51005"/>
    </source>
</evidence>
<evidence type="ECO:0000313" key="7">
    <source>
        <dbReference type="EMBL" id="KAJ8899558.1"/>
    </source>
</evidence>
<dbReference type="InterPro" id="IPR003441">
    <property type="entry name" value="NAC-dom"/>
</dbReference>
<keyword evidence="1" id="KW-0805">Transcription regulation</keyword>
<evidence type="ECO:0000256" key="1">
    <source>
        <dbReference type="ARBA" id="ARBA00023015"/>
    </source>
</evidence>
<organism evidence="7 8">
    <name type="scientific">Erythroxylum novogranatense</name>
    <dbReference type="NCBI Taxonomy" id="1862640"/>
    <lineage>
        <taxon>Eukaryota</taxon>
        <taxon>Viridiplantae</taxon>
        <taxon>Streptophyta</taxon>
        <taxon>Embryophyta</taxon>
        <taxon>Tracheophyta</taxon>
        <taxon>Spermatophyta</taxon>
        <taxon>Magnoliopsida</taxon>
        <taxon>eudicotyledons</taxon>
        <taxon>Gunneridae</taxon>
        <taxon>Pentapetalae</taxon>
        <taxon>rosids</taxon>
        <taxon>fabids</taxon>
        <taxon>Malpighiales</taxon>
        <taxon>Erythroxylaceae</taxon>
        <taxon>Erythroxylum</taxon>
    </lineage>
</organism>
<protein>
    <recommendedName>
        <fullName evidence="6">NAC domain-containing protein</fullName>
    </recommendedName>
</protein>
<evidence type="ECO:0000256" key="4">
    <source>
        <dbReference type="ARBA" id="ARBA00023242"/>
    </source>
</evidence>
<dbReference type="GO" id="GO:0006355">
    <property type="term" value="P:regulation of DNA-templated transcription"/>
    <property type="evidence" value="ECO:0007669"/>
    <property type="project" value="InterPro"/>
</dbReference>
<evidence type="ECO:0000256" key="2">
    <source>
        <dbReference type="ARBA" id="ARBA00023125"/>
    </source>
</evidence>
<dbReference type="PROSITE" id="PS51005">
    <property type="entry name" value="NAC"/>
    <property type="match status" value="1"/>
</dbReference>
<feature type="region of interest" description="Disordered" evidence="5">
    <location>
        <begin position="192"/>
        <end position="243"/>
    </location>
</feature>
<name>A0AAV8UER4_9ROSI</name>
<gene>
    <name evidence="7" type="ORF">K2173_018532</name>
</gene>
<proteinExistence type="predicted"/>
<dbReference type="InterPro" id="IPR036093">
    <property type="entry name" value="NAC_dom_sf"/>
</dbReference>
<keyword evidence="3" id="KW-0804">Transcription</keyword>
<dbReference type="SUPFAM" id="SSF101941">
    <property type="entry name" value="NAC domain"/>
    <property type="match status" value="1"/>
</dbReference>
<feature type="compositionally biased region" description="Polar residues" evidence="5">
    <location>
        <begin position="218"/>
        <end position="232"/>
    </location>
</feature>
<dbReference type="AlphaFoldDB" id="A0AAV8UER4"/>
<dbReference type="Pfam" id="PF02365">
    <property type="entry name" value="NAM"/>
    <property type="match status" value="1"/>
</dbReference>
<reference evidence="7 8" key="1">
    <citation type="submission" date="2021-09" db="EMBL/GenBank/DDBJ databases">
        <title>Genomic insights and catalytic innovation underlie evolution of tropane alkaloids biosynthesis.</title>
        <authorList>
            <person name="Wang Y.-J."/>
            <person name="Tian T."/>
            <person name="Huang J.-P."/>
            <person name="Huang S.-X."/>
        </authorList>
    </citation>
    <scope>NUCLEOTIDE SEQUENCE [LARGE SCALE GENOMIC DNA]</scope>
    <source>
        <strain evidence="7">KIB-2018</strain>
        <tissue evidence="7">Leaf</tissue>
    </source>
</reference>
<evidence type="ECO:0000313" key="8">
    <source>
        <dbReference type="Proteomes" id="UP001159364"/>
    </source>
</evidence>
<dbReference type="Gene3D" id="2.170.150.80">
    <property type="entry name" value="NAC domain"/>
    <property type="match status" value="1"/>
</dbReference>
<keyword evidence="2" id="KW-0238">DNA-binding</keyword>
<dbReference type="PANTHER" id="PTHR31744:SF220">
    <property type="entry name" value="LOW QUALITY PROTEIN: NAC DOMAIN-CONTAINING PROTEIN 90-LIKE"/>
    <property type="match status" value="1"/>
</dbReference>
<comment type="caution">
    <text evidence="7">The sequence shown here is derived from an EMBL/GenBank/DDBJ whole genome shotgun (WGS) entry which is preliminary data.</text>
</comment>
<dbReference type="PANTHER" id="PTHR31744">
    <property type="entry name" value="PROTEIN CUP-SHAPED COTYLEDON 2-RELATED"/>
    <property type="match status" value="1"/>
</dbReference>
<sequence length="250" mass="28956">MEWPPGFRFYPTEEELVSFYLRNKLEGGRDDLNLVIDRVIPVLNIYEFSPWDLPQFSGEVCNRDPEQWFFFVPRQEREARGGRPKRLTDTGYWKATGSPSHVYSNINQIIGMKRTMVFYMGRAPIGQKTEWKINEYKAIQLREGSSSIATAHTMLMQEYSLCRVYKKSKNLRAFDRRPLGPIMVDTTVRCDGTASSHRHHNPPVVKTKSSGESSSSGDQRNPSKLAESSNMPVSMDEDLSWDWDSLDWFR</sequence>
<dbReference type="GO" id="GO:0003677">
    <property type="term" value="F:DNA binding"/>
    <property type="evidence" value="ECO:0007669"/>
    <property type="project" value="UniProtKB-KW"/>
</dbReference>
<feature type="domain" description="NAC" evidence="6">
    <location>
        <begin position="3"/>
        <end position="167"/>
    </location>
</feature>
<dbReference type="Proteomes" id="UP001159364">
    <property type="component" value="Linkage Group LG08"/>
</dbReference>
<evidence type="ECO:0000256" key="3">
    <source>
        <dbReference type="ARBA" id="ARBA00023163"/>
    </source>
</evidence>